<gene>
    <name evidence="3" type="ORF">Lalb_Chr20g0111841</name>
</gene>
<keyword evidence="2" id="KW-1133">Transmembrane helix</keyword>
<evidence type="ECO:0000256" key="1">
    <source>
        <dbReference type="SAM" id="MobiDB-lite"/>
    </source>
</evidence>
<evidence type="ECO:0000256" key="2">
    <source>
        <dbReference type="SAM" id="Phobius"/>
    </source>
</evidence>
<accession>A0A6A4NWF8</accession>
<feature type="region of interest" description="Disordered" evidence="1">
    <location>
        <begin position="1"/>
        <end position="29"/>
    </location>
</feature>
<dbReference type="EMBL" id="WOCE01000020">
    <property type="protein sequence ID" value="KAE9590837.1"/>
    <property type="molecule type" value="Genomic_DNA"/>
</dbReference>
<feature type="transmembrane region" description="Helical" evidence="2">
    <location>
        <begin position="27"/>
        <end position="45"/>
    </location>
</feature>
<sequence>MATEVNRKVSAASAGAHSKKPNKKSSFPSGPFLFFILFYSFDYIWRNETTLISH</sequence>
<keyword evidence="2" id="KW-0812">Transmembrane</keyword>
<keyword evidence="4" id="KW-1185">Reference proteome</keyword>
<evidence type="ECO:0000313" key="3">
    <source>
        <dbReference type="EMBL" id="KAE9590837.1"/>
    </source>
</evidence>
<keyword evidence="2" id="KW-0472">Membrane</keyword>
<dbReference type="AlphaFoldDB" id="A0A6A4NWF8"/>
<protein>
    <submittedName>
        <fullName evidence="3">Uncharacterized protein</fullName>
    </submittedName>
</protein>
<reference evidence="4" key="1">
    <citation type="journal article" date="2020" name="Nat. Commun.">
        <title>Genome sequence of the cluster root forming white lupin.</title>
        <authorList>
            <person name="Hufnagel B."/>
            <person name="Marques A."/>
            <person name="Soriano A."/>
            <person name="Marques L."/>
            <person name="Divol F."/>
            <person name="Doumas P."/>
            <person name="Sallet E."/>
            <person name="Mancinotti D."/>
            <person name="Carrere S."/>
            <person name="Marande W."/>
            <person name="Arribat S."/>
            <person name="Keller J."/>
            <person name="Huneau C."/>
            <person name="Blein T."/>
            <person name="Aime D."/>
            <person name="Laguerre M."/>
            <person name="Taylor J."/>
            <person name="Schubert V."/>
            <person name="Nelson M."/>
            <person name="Geu-Flores F."/>
            <person name="Crespi M."/>
            <person name="Gallardo-Guerrero K."/>
            <person name="Delaux P.-M."/>
            <person name="Salse J."/>
            <person name="Berges H."/>
            <person name="Guyot R."/>
            <person name="Gouzy J."/>
            <person name="Peret B."/>
        </authorList>
    </citation>
    <scope>NUCLEOTIDE SEQUENCE [LARGE SCALE GENOMIC DNA]</scope>
    <source>
        <strain evidence="4">cv. Amiga</strain>
    </source>
</reference>
<evidence type="ECO:0000313" key="4">
    <source>
        <dbReference type="Proteomes" id="UP000447434"/>
    </source>
</evidence>
<comment type="caution">
    <text evidence="3">The sequence shown here is derived from an EMBL/GenBank/DDBJ whole genome shotgun (WGS) entry which is preliminary data.</text>
</comment>
<organism evidence="3 4">
    <name type="scientific">Lupinus albus</name>
    <name type="common">White lupine</name>
    <name type="synonym">Lupinus termis</name>
    <dbReference type="NCBI Taxonomy" id="3870"/>
    <lineage>
        <taxon>Eukaryota</taxon>
        <taxon>Viridiplantae</taxon>
        <taxon>Streptophyta</taxon>
        <taxon>Embryophyta</taxon>
        <taxon>Tracheophyta</taxon>
        <taxon>Spermatophyta</taxon>
        <taxon>Magnoliopsida</taxon>
        <taxon>eudicotyledons</taxon>
        <taxon>Gunneridae</taxon>
        <taxon>Pentapetalae</taxon>
        <taxon>rosids</taxon>
        <taxon>fabids</taxon>
        <taxon>Fabales</taxon>
        <taxon>Fabaceae</taxon>
        <taxon>Papilionoideae</taxon>
        <taxon>50 kb inversion clade</taxon>
        <taxon>genistoids sensu lato</taxon>
        <taxon>core genistoids</taxon>
        <taxon>Genisteae</taxon>
        <taxon>Lupinus</taxon>
    </lineage>
</organism>
<name>A0A6A4NWF8_LUPAL</name>
<dbReference type="Proteomes" id="UP000447434">
    <property type="component" value="Chromosome 20"/>
</dbReference>
<proteinExistence type="predicted"/>